<sequence>MNLETLELIAWDLDPSPHRPSRIPHVPTLGRDFSIPSPTVIESSTNATDFAQIQTRPDLHEEFAGLDWSLAVVDLRTLQAFQRRLHFDPTHPTPTVNPNSLLTLAFPPPRPTTHTRPTSTTIQSPNPDLTLRPTFTGWQLHGGSPFLEVALFQHRAFLRDGYHRAHDLLRAGLNAVPAVVIHARTLDEIYPQTPNFFPESTTFAPRPPMVTDFLDPTLTLSYPTPRVLKTIRISIQESFEPEIKELHP</sequence>
<organism evidence="2">
    <name type="scientific">Granulicella tundricola (strain ATCC BAA-1859 / DSM 23138 / MP5ACTX9)</name>
    <dbReference type="NCBI Taxonomy" id="1198114"/>
    <lineage>
        <taxon>Bacteria</taxon>
        <taxon>Pseudomonadati</taxon>
        <taxon>Acidobacteriota</taxon>
        <taxon>Terriglobia</taxon>
        <taxon>Terriglobales</taxon>
        <taxon>Acidobacteriaceae</taxon>
        <taxon>Granulicella</taxon>
    </lineage>
</organism>
<accession>E8X1D2</accession>
<dbReference type="EMBL" id="CP002480">
    <property type="protein sequence ID" value="ADW69086.1"/>
    <property type="molecule type" value="Genomic_DNA"/>
</dbReference>
<protein>
    <submittedName>
        <fullName evidence="1">Uncharacterized protein</fullName>
    </submittedName>
</protein>
<proteinExistence type="predicted"/>
<gene>
    <name evidence="1" type="ordered locus">AciX9_2041</name>
</gene>
<dbReference type="OrthoDB" id="114216at2"/>
<dbReference type="KEGG" id="acm:AciX9_2041"/>
<evidence type="ECO:0000313" key="2">
    <source>
        <dbReference type="Proteomes" id="UP000000343"/>
    </source>
</evidence>
<dbReference type="STRING" id="1198114.AciX9_2041"/>
<dbReference type="PaxDb" id="1198114-AciX9_2041"/>
<dbReference type="Proteomes" id="UP000000343">
    <property type="component" value="Chromosome"/>
</dbReference>
<keyword evidence="2" id="KW-1185">Reference proteome</keyword>
<dbReference type="AlphaFoldDB" id="E8X1D2"/>
<name>E8X1D2_GRATM</name>
<evidence type="ECO:0000313" key="1">
    <source>
        <dbReference type="EMBL" id="ADW69086.1"/>
    </source>
</evidence>
<dbReference type="RefSeq" id="WP_013580403.1">
    <property type="nucleotide sequence ID" value="NC_015064.1"/>
</dbReference>
<reference evidence="2" key="1">
    <citation type="submission" date="2011-01" db="EMBL/GenBank/DDBJ databases">
        <title>Complete sequence of chromosome of Acidobacterium sp. MP5ACTX9.</title>
        <authorList>
            <consortium name="US DOE Joint Genome Institute"/>
            <person name="Lucas S."/>
            <person name="Copeland A."/>
            <person name="Lapidus A."/>
            <person name="Cheng J.-F."/>
            <person name="Goodwin L."/>
            <person name="Pitluck S."/>
            <person name="Teshima H."/>
            <person name="Detter J.C."/>
            <person name="Han C."/>
            <person name="Tapia R."/>
            <person name="Land M."/>
            <person name="Hauser L."/>
            <person name="Kyrpides N."/>
            <person name="Ivanova N."/>
            <person name="Ovchinnikova G."/>
            <person name="Pagani I."/>
            <person name="Rawat S.R."/>
            <person name="Mannisto M."/>
            <person name="Haggblom M.M."/>
            <person name="Woyke T."/>
        </authorList>
    </citation>
    <scope>NUCLEOTIDE SEQUENCE [LARGE SCALE GENOMIC DNA]</scope>
    <source>
        <strain evidence="2">MP5ACTX9</strain>
    </source>
</reference>
<dbReference type="HOGENOM" id="CLU_1022182_0_0_0"/>